<evidence type="ECO:0000313" key="3">
    <source>
        <dbReference type="Proteomes" id="UP001642464"/>
    </source>
</evidence>
<evidence type="ECO:0000256" key="1">
    <source>
        <dbReference type="SAM" id="MobiDB-lite"/>
    </source>
</evidence>
<keyword evidence="3" id="KW-1185">Reference proteome</keyword>
<feature type="region of interest" description="Disordered" evidence="1">
    <location>
        <begin position="113"/>
        <end position="206"/>
    </location>
</feature>
<dbReference type="EMBL" id="CAXAMM010002669">
    <property type="protein sequence ID" value="CAK8997021.1"/>
    <property type="molecule type" value="Genomic_DNA"/>
</dbReference>
<dbReference type="Proteomes" id="UP001642464">
    <property type="component" value="Unassembled WGS sequence"/>
</dbReference>
<gene>
    <name evidence="2" type="ORF">SCF082_LOCUS5037</name>
</gene>
<feature type="compositionally biased region" description="Basic and acidic residues" evidence="1">
    <location>
        <begin position="123"/>
        <end position="173"/>
    </location>
</feature>
<comment type="caution">
    <text evidence="2">The sequence shown here is derived from an EMBL/GenBank/DDBJ whole genome shotgun (WGS) entry which is preliminary data.</text>
</comment>
<protein>
    <submittedName>
        <fullName evidence="2">Uncharacterized protein</fullName>
    </submittedName>
</protein>
<evidence type="ECO:0000313" key="2">
    <source>
        <dbReference type="EMBL" id="CAK8997021.1"/>
    </source>
</evidence>
<reference evidence="2 3" key="1">
    <citation type="submission" date="2024-02" db="EMBL/GenBank/DDBJ databases">
        <authorList>
            <person name="Chen Y."/>
            <person name="Shah S."/>
            <person name="Dougan E. K."/>
            <person name="Thang M."/>
            <person name="Chan C."/>
        </authorList>
    </citation>
    <scope>NUCLEOTIDE SEQUENCE [LARGE SCALE GENOMIC DNA]</scope>
</reference>
<accession>A0ABP0I379</accession>
<name>A0ABP0I379_9DINO</name>
<proteinExistence type="predicted"/>
<feature type="compositionally biased region" description="Basic and acidic residues" evidence="1">
    <location>
        <begin position="186"/>
        <end position="196"/>
    </location>
</feature>
<sequence length="206" mass="23813">MNSILYEAWSGCDEGKWKESKFYKSILERHTKRRHMVRKWFLEEELNVRFGVKAASLIIQRKRDNPELAKTEIRPFPELPDWLDLEQFLCLDEESQADSCEETMEHLFQCLDADSSSSSSGSNKDKKEEKPKDTNCRHIASGEKKTAEQEQAEKEAKDKKQRSQDAKKAHDSKLQQSIDKVNATRKSYEKALEPCKAKKAKTAKTG</sequence>
<feature type="compositionally biased region" description="Basic residues" evidence="1">
    <location>
        <begin position="197"/>
        <end position="206"/>
    </location>
</feature>
<organism evidence="2 3">
    <name type="scientific">Durusdinium trenchii</name>
    <dbReference type="NCBI Taxonomy" id="1381693"/>
    <lineage>
        <taxon>Eukaryota</taxon>
        <taxon>Sar</taxon>
        <taxon>Alveolata</taxon>
        <taxon>Dinophyceae</taxon>
        <taxon>Suessiales</taxon>
        <taxon>Symbiodiniaceae</taxon>
        <taxon>Durusdinium</taxon>
    </lineage>
</organism>